<evidence type="ECO:0000256" key="12">
    <source>
        <dbReference type="ARBA" id="ARBA00023033"/>
    </source>
</evidence>
<dbReference type="FunFam" id="1.10.630.10:FF:000182">
    <property type="entry name" value="Cytochrome P450 3A4"/>
    <property type="match status" value="1"/>
</dbReference>
<dbReference type="SUPFAM" id="SSF48264">
    <property type="entry name" value="Cytochrome P450"/>
    <property type="match status" value="1"/>
</dbReference>
<dbReference type="Gene3D" id="1.10.630.10">
    <property type="entry name" value="Cytochrome P450"/>
    <property type="match status" value="1"/>
</dbReference>
<keyword evidence="11 14" id="KW-0408">Iron</keyword>
<evidence type="ECO:0000256" key="8">
    <source>
        <dbReference type="ARBA" id="ARBA00022824"/>
    </source>
</evidence>
<name>A0A0P4VT34_9HEMI</name>
<reference evidence="17" key="1">
    <citation type="journal article" date="2016" name="PLoS Negl. Trop. Dis.">
        <title>A Deep Insight into the Sialome of Rhodnius neglectus, a Vector of Chagas Disease.</title>
        <authorList>
            <person name="Santiago P.B."/>
            <person name="Assumpcao T.C."/>
            <person name="Araujo C.N."/>
            <person name="Bastos I.M."/>
            <person name="Neves D."/>
            <person name="Silva I.G."/>
            <person name="Charneau S."/>
            <person name="Queiroz R.M."/>
            <person name="Raiol T."/>
            <person name="Oliveira J.V."/>
            <person name="Sousa M.V."/>
            <person name="Calvo E."/>
            <person name="Ribeiro J.M."/>
            <person name="Santana J.M."/>
        </authorList>
    </citation>
    <scope>NUCLEOTIDE SEQUENCE</scope>
    <source>
        <tissue evidence="17">Salivary glands</tissue>
    </source>
</reference>
<dbReference type="InterPro" id="IPR017972">
    <property type="entry name" value="Cyt_P450_CS"/>
</dbReference>
<evidence type="ECO:0000256" key="15">
    <source>
        <dbReference type="RuleBase" id="RU000461"/>
    </source>
</evidence>
<organism evidence="17">
    <name type="scientific">Rhodnius neglectus</name>
    <dbReference type="NCBI Taxonomy" id="72488"/>
    <lineage>
        <taxon>Eukaryota</taxon>
        <taxon>Metazoa</taxon>
        <taxon>Ecdysozoa</taxon>
        <taxon>Arthropoda</taxon>
        <taxon>Hexapoda</taxon>
        <taxon>Insecta</taxon>
        <taxon>Pterygota</taxon>
        <taxon>Neoptera</taxon>
        <taxon>Paraneoptera</taxon>
        <taxon>Hemiptera</taxon>
        <taxon>Heteroptera</taxon>
        <taxon>Panheteroptera</taxon>
        <taxon>Cimicomorpha</taxon>
        <taxon>Reduviidae</taxon>
        <taxon>Triatominae</taxon>
        <taxon>Rhodnius</taxon>
    </lineage>
</organism>
<evidence type="ECO:0000256" key="16">
    <source>
        <dbReference type="SAM" id="Phobius"/>
    </source>
</evidence>
<comment type="function">
    <text evidence="2">May be involved in the metabolism of insect hormones and in the breakdown of synthetic insecticides.</text>
</comment>
<dbReference type="GO" id="GO:0004497">
    <property type="term" value="F:monooxygenase activity"/>
    <property type="evidence" value="ECO:0007669"/>
    <property type="project" value="UniProtKB-KW"/>
</dbReference>
<dbReference type="PRINTS" id="PR00463">
    <property type="entry name" value="EP450I"/>
</dbReference>
<evidence type="ECO:0000256" key="13">
    <source>
        <dbReference type="ARBA" id="ARBA00023136"/>
    </source>
</evidence>
<keyword evidence="10 15" id="KW-0560">Oxidoreductase</keyword>
<dbReference type="InterPro" id="IPR036396">
    <property type="entry name" value="Cyt_P450_sf"/>
</dbReference>
<evidence type="ECO:0000313" key="17">
    <source>
        <dbReference type="EMBL" id="JAI54113.1"/>
    </source>
</evidence>
<evidence type="ECO:0000256" key="2">
    <source>
        <dbReference type="ARBA" id="ARBA00003690"/>
    </source>
</evidence>
<keyword evidence="8" id="KW-0256">Endoplasmic reticulum</keyword>
<dbReference type="PANTHER" id="PTHR24292:SF84">
    <property type="entry name" value="CYTOCHROME P450 28A5-RELATED"/>
    <property type="match status" value="1"/>
</dbReference>
<accession>A0A0P4VT34</accession>
<keyword evidence="16" id="KW-1133">Transmembrane helix</keyword>
<dbReference type="PROSITE" id="PS00086">
    <property type="entry name" value="CYTOCHROME_P450"/>
    <property type="match status" value="1"/>
</dbReference>
<evidence type="ECO:0000256" key="11">
    <source>
        <dbReference type="ARBA" id="ARBA00023004"/>
    </source>
</evidence>
<evidence type="ECO:0000256" key="5">
    <source>
        <dbReference type="ARBA" id="ARBA00010617"/>
    </source>
</evidence>
<keyword evidence="12 15" id="KW-0503">Monooxygenase</keyword>
<evidence type="ECO:0000256" key="1">
    <source>
        <dbReference type="ARBA" id="ARBA00001971"/>
    </source>
</evidence>
<keyword evidence="16" id="KW-0812">Transmembrane</keyword>
<dbReference type="PRINTS" id="PR00385">
    <property type="entry name" value="P450"/>
</dbReference>
<evidence type="ECO:0000256" key="4">
    <source>
        <dbReference type="ARBA" id="ARBA00004406"/>
    </source>
</evidence>
<evidence type="ECO:0000256" key="3">
    <source>
        <dbReference type="ARBA" id="ARBA00004174"/>
    </source>
</evidence>
<sequence length="441" mass="50638">MKKNSGQVYTELYWKYPEEPAVGIYYMRSPQLLLRDIDLIKTALIKEFTSFHDNAFLTGLENDLFLSLNPSMAKGERWKTLRSLLAKALTTSKMKGMYPLMVDVCHEMKEHVKHNLGTPIEAKHFSDQYSADSVASCVFSLKTNSFNDPEAEFIKMSKQVFKQDFLSSLTMMIVSIMPCLSSVLRVRFISKDVTNFFIKIVKDLYESRKQNNITRNDFLQTFLDDYKTSETGIYSLEAITAITMTFFIDGYETSSTLMAFTLFMLGLYPNVQEKVREEVEALSHINYETVHDLKYLDAVINETLRLYPPWLLLTKQCTQDTVLKSGDRTYPLTKGMSVAVPVYSISRDPQYFREPTEFDPSRFYETPLPPSFFPFGIGPRACLGSNFALTQIKLALVYLIENFKILPRDEGATMPELNPRNVIGIVPPNGLWIKFENIKSE</sequence>
<dbReference type="EMBL" id="GDKW01002482">
    <property type="protein sequence ID" value="JAI54113.1"/>
    <property type="molecule type" value="mRNA"/>
</dbReference>
<feature type="transmembrane region" description="Helical" evidence="16">
    <location>
        <begin position="165"/>
        <end position="184"/>
    </location>
</feature>
<dbReference type="PANTHER" id="PTHR24292">
    <property type="entry name" value="CYTOCHROME P450"/>
    <property type="match status" value="1"/>
</dbReference>
<proteinExistence type="evidence at transcript level"/>
<dbReference type="Pfam" id="PF00067">
    <property type="entry name" value="p450"/>
    <property type="match status" value="1"/>
</dbReference>
<evidence type="ECO:0000256" key="6">
    <source>
        <dbReference type="ARBA" id="ARBA00022617"/>
    </source>
</evidence>
<dbReference type="InterPro" id="IPR002401">
    <property type="entry name" value="Cyt_P450_E_grp-I"/>
</dbReference>
<dbReference type="GO" id="GO:0020037">
    <property type="term" value="F:heme binding"/>
    <property type="evidence" value="ECO:0007669"/>
    <property type="project" value="InterPro"/>
</dbReference>
<evidence type="ECO:0000256" key="9">
    <source>
        <dbReference type="ARBA" id="ARBA00022848"/>
    </source>
</evidence>
<evidence type="ECO:0000256" key="7">
    <source>
        <dbReference type="ARBA" id="ARBA00022723"/>
    </source>
</evidence>
<keyword evidence="9" id="KW-0492">Microsome</keyword>
<dbReference type="GO" id="GO:0016705">
    <property type="term" value="F:oxidoreductase activity, acting on paired donors, with incorporation or reduction of molecular oxygen"/>
    <property type="evidence" value="ECO:0007669"/>
    <property type="project" value="InterPro"/>
</dbReference>
<dbReference type="GO" id="GO:0005789">
    <property type="term" value="C:endoplasmic reticulum membrane"/>
    <property type="evidence" value="ECO:0007669"/>
    <property type="project" value="UniProtKB-SubCell"/>
</dbReference>
<protein>
    <submittedName>
        <fullName evidence="17">Putative cytochrome</fullName>
    </submittedName>
</protein>
<keyword evidence="13 16" id="KW-0472">Membrane</keyword>
<evidence type="ECO:0000256" key="14">
    <source>
        <dbReference type="PIRSR" id="PIRSR602401-1"/>
    </source>
</evidence>
<dbReference type="GO" id="GO:0005506">
    <property type="term" value="F:iron ion binding"/>
    <property type="evidence" value="ECO:0007669"/>
    <property type="project" value="InterPro"/>
</dbReference>
<feature type="binding site" description="axial binding residue" evidence="14">
    <location>
        <position position="382"/>
    </location>
    <ligand>
        <name>heme</name>
        <dbReference type="ChEBI" id="CHEBI:30413"/>
    </ligand>
    <ligandPart>
        <name>Fe</name>
        <dbReference type="ChEBI" id="CHEBI:18248"/>
    </ligandPart>
</feature>
<keyword evidence="6 14" id="KW-0349">Heme</keyword>
<dbReference type="InterPro" id="IPR050476">
    <property type="entry name" value="Insect_CytP450_Detox"/>
</dbReference>
<comment type="subcellular location">
    <subcellularLocation>
        <location evidence="4">Endoplasmic reticulum membrane</location>
        <topology evidence="4">Peripheral membrane protein</topology>
    </subcellularLocation>
    <subcellularLocation>
        <location evidence="3">Microsome membrane</location>
        <topology evidence="3">Peripheral membrane protein</topology>
    </subcellularLocation>
</comment>
<evidence type="ECO:0000256" key="10">
    <source>
        <dbReference type="ARBA" id="ARBA00023002"/>
    </source>
</evidence>
<dbReference type="CDD" id="cd11056">
    <property type="entry name" value="CYP6-like"/>
    <property type="match status" value="1"/>
</dbReference>
<dbReference type="InterPro" id="IPR001128">
    <property type="entry name" value="Cyt_P450"/>
</dbReference>
<keyword evidence="7 14" id="KW-0479">Metal-binding</keyword>
<comment type="cofactor">
    <cofactor evidence="1 14">
        <name>heme</name>
        <dbReference type="ChEBI" id="CHEBI:30413"/>
    </cofactor>
</comment>
<comment type="similarity">
    <text evidence="5 15">Belongs to the cytochrome P450 family.</text>
</comment>
<dbReference type="AlphaFoldDB" id="A0A0P4VT34"/>